<organism evidence="7 8">
    <name type="scientific">Cylicocyclus nassatus</name>
    <name type="common">Nematode worm</name>
    <dbReference type="NCBI Taxonomy" id="53992"/>
    <lineage>
        <taxon>Eukaryota</taxon>
        <taxon>Metazoa</taxon>
        <taxon>Ecdysozoa</taxon>
        <taxon>Nematoda</taxon>
        <taxon>Chromadorea</taxon>
        <taxon>Rhabditida</taxon>
        <taxon>Rhabditina</taxon>
        <taxon>Rhabditomorpha</taxon>
        <taxon>Strongyloidea</taxon>
        <taxon>Strongylidae</taxon>
        <taxon>Cylicocyclus</taxon>
    </lineage>
</organism>
<comment type="similarity">
    <text evidence="6">Belongs to the battenin family.</text>
</comment>
<reference evidence="7" key="1">
    <citation type="submission" date="2023-07" db="EMBL/GenBank/DDBJ databases">
        <authorList>
            <consortium name="CYATHOMIX"/>
        </authorList>
    </citation>
    <scope>NUCLEOTIDE SEQUENCE</scope>
    <source>
        <strain evidence="7">N/A</strain>
    </source>
</reference>
<gene>
    <name evidence="7" type="ORF">CYNAS_LOCUS14294</name>
</gene>
<protein>
    <recommendedName>
        <fullName evidence="6">Battenin</fullName>
    </recommendedName>
</protein>
<evidence type="ECO:0000313" key="7">
    <source>
        <dbReference type="EMBL" id="CAJ0602311.1"/>
    </source>
</evidence>
<evidence type="ECO:0000256" key="1">
    <source>
        <dbReference type="ARBA" id="ARBA00004127"/>
    </source>
</evidence>
<feature type="transmembrane region" description="Helical" evidence="6">
    <location>
        <begin position="49"/>
        <end position="72"/>
    </location>
</feature>
<dbReference type="PANTHER" id="PTHR10981">
    <property type="entry name" value="BATTENIN"/>
    <property type="match status" value="1"/>
</dbReference>
<sequence>MLQVCYHIGVFISRSSTNVVTLNLLCLSLTAIIQTSFATIFFFTAIYAFIPHFGIVAFMMFTVGIIGGANYANTFYHIHRKVDPTIREFALYGYFCRHHRNPCSGPRSYTTT</sequence>
<keyword evidence="5 6" id="KW-0472">Membrane</keyword>
<keyword evidence="8" id="KW-1185">Reference proteome</keyword>
<dbReference type="AlphaFoldDB" id="A0AA36H1H1"/>
<dbReference type="Pfam" id="PF02487">
    <property type="entry name" value="CLN3"/>
    <property type="match status" value="1"/>
</dbReference>
<dbReference type="GO" id="GO:0005765">
    <property type="term" value="C:lysosomal membrane"/>
    <property type="evidence" value="ECO:0007669"/>
    <property type="project" value="UniProtKB-SubCell"/>
</dbReference>
<accession>A0AA36H1H1</accession>
<keyword evidence="3 6" id="KW-0812">Transmembrane</keyword>
<keyword evidence="2" id="KW-0813">Transport</keyword>
<comment type="caution">
    <text evidence="7">The sequence shown here is derived from an EMBL/GenBank/DDBJ whole genome shotgun (WGS) entry which is preliminary data.</text>
</comment>
<proteinExistence type="inferred from homology"/>
<evidence type="ECO:0000313" key="8">
    <source>
        <dbReference type="Proteomes" id="UP001176961"/>
    </source>
</evidence>
<dbReference type="PRINTS" id="PR01315">
    <property type="entry name" value="BATTENIN"/>
</dbReference>
<dbReference type="GO" id="GO:0012505">
    <property type="term" value="C:endomembrane system"/>
    <property type="evidence" value="ECO:0007669"/>
    <property type="project" value="UniProtKB-SubCell"/>
</dbReference>
<evidence type="ECO:0000256" key="4">
    <source>
        <dbReference type="ARBA" id="ARBA00022989"/>
    </source>
</evidence>
<evidence type="ECO:0000256" key="3">
    <source>
        <dbReference type="ARBA" id="ARBA00022692"/>
    </source>
</evidence>
<feature type="transmembrane region" description="Helical" evidence="6">
    <location>
        <begin position="20"/>
        <end position="43"/>
    </location>
</feature>
<keyword evidence="4 6" id="KW-1133">Transmembrane helix</keyword>
<keyword evidence="6" id="KW-0458">Lysosome</keyword>
<dbReference type="InterPro" id="IPR003492">
    <property type="entry name" value="Battenin_disease_Cln3"/>
</dbReference>
<evidence type="ECO:0000256" key="2">
    <source>
        <dbReference type="ARBA" id="ARBA00022448"/>
    </source>
</evidence>
<dbReference type="GO" id="GO:0051453">
    <property type="term" value="P:regulation of intracellular pH"/>
    <property type="evidence" value="ECO:0007669"/>
    <property type="project" value="TreeGrafter"/>
</dbReference>
<dbReference type="EMBL" id="CATQJL010000305">
    <property type="protein sequence ID" value="CAJ0602311.1"/>
    <property type="molecule type" value="Genomic_DNA"/>
</dbReference>
<comment type="caution">
    <text evidence="6">Lacks conserved residue(s) required for the propagation of feature annotation.</text>
</comment>
<dbReference type="Proteomes" id="UP001176961">
    <property type="component" value="Unassembled WGS sequence"/>
</dbReference>
<comment type="subcellular location">
    <subcellularLocation>
        <location evidence="1">Endomembrane system</location>
        <topology evidence="1">Multi-pass membrane protein</topology>
    </subcellularLocation>
    <subcellularLocation>
        <location evidence="6">Lysosome membrane</location>
        <topology evidence="6">Multi-pass membrane protein</topology>
    </subcellularLocation>
</comment>
<dbReference type="GO" id="GO:0007040">
    <property type="term" value="P:lysosome organization"/>
    <property type="evidence" value="ECO:0007669"/>
    <property type="project" value="TreeGrafter"/>
</dbReference>
<evidence type="ECO:0000256" key="6">
    <source>
        <dbReference type="RuleBase" id="RU361113"/>
    </source>
</evidence>
<dbReference type="PANTHER" id="PTHR10981:SF0">
    <property type="entry name" value="BATTENIN"/>
    <property type="match status" value="1"/>
</dbReference>
<name>A0AA36H1H1_CYLNA</name>
<evidence type="ECO:0000256" key="5">
    <source>
        <dbReference type="ARBA" id="ARBA00023136"/>
    </source>
</evidence>